<keyword evidence="2" id="KW-1185">Reference proteome</keyword>
<gene>
    <name evidence="1" type="ORF">X975_00624</name>
</gene>
<evidence type="ECO:0000313" key="2">
    <source>
        <dbReference type="Proteomes" id="UP000054359"/>
    </source>
</evidence>
<protein>
    <submittedName>
        <fullName evidence="1">Uncharacterized protein</fullName>
    </submittedName>
</protein>
<proteinExistence type="predicted"/>
<organism evidence="1 2">
    <name type="scientific">Stegodyphus mimosarum</name>
    <name type="common">African social velvet spider</name>
    <dbReference type="NCBI Taxonomy" id="407821"/>
    <lineage>
        <taxon>Eukaryota</taxon>
        <taxon>Metazoa</taxon>
        <taxon>Ecdysozoa</taxon>
        <taxon>Arthropoda</taxon>
        <taxon>Chelicerata</taxon>
        <taxon>Arachnida</taxon>
        <taxon>Araneae</taxon>
        <taxon>Araneomorphae</taxon>
        <taxon>Entelegynae</taxon>
        <taxon>Eresoidea</taxon>
        <taxon>Eresidae</taxon>
        <taxon>Stegodyphus</taxon>
    </lineage>
</organism>
<feature type="non-terminal residue" evidence="1">
    <location>
        <position position="42"/>
    </location>
</feature>
<dbReference type="AlphaFoldDB" id="A0A087T1I5"/>
<accession>A0A087T1I5</accession>
<dbReference type="OrthoDB" id="10256463at2759"/>
<evidence type="ECO:0000313" key="1">
    <source>
        <dbReference type="EMBL" id="KFM58974.1"/>
    </source>
</evidence>
<dbReference type="EMBL" id="KK112972">
    <property type="protein sequence ID" value="KFM58974.1"/>
    <property type="molecule type" value="Genomic_DNA"/>
</dbReference>
<dbReference type="Proteomes" id="UP000054359">
    <property type="component" value="Unassembled WGS sequence"/>
</dbReference>
<name>A0A087T1I5_STEMI</name>
<reference evidence="1 2" key="1">
    <citation type="submission" date="2013-11" db="EMBL/GenBank/DDBJ databases">
        <title>Genome sequencing of Stegodyphus mimosarum.</title>
        <authorList>
            <person name="Bechsgaard J."/>
        </authorList>
    </citation>
    <scope>NUCLEOTIDE SEQUENCE [LARGE SCALE GENOMIC DNA]</scope>
</reference>
<sequence length="42" mass="4288">MASSRSSVIQFTDTPDAQSELQFQDLTLAGDNPGGSSSNLGG</sequence>